<dbReference type="AlphaFoldDB" id="A0A9W7CYL7"/>
<gene>
    <name evidence="2" type="ORF">Pfra01_001928000</name>
</gene>
<reference evidence="2" key="1">
    <citation type="submission" date="2023-04" db="EMBL/GenBank/DDBJ databases">
        <title>Phytophthora fragariaefolia NBRC 109709.</title>
        <authorList>
            <person name="Ichikawa N."/>
            <person name="Sato H."/>
            <person name="Tonouchi N."/>
        </authorList>
    </citation>
    <scope>NUCLEOTIDE SEQUENCE</scope>
    <source>
        <strain evidence="2">NBRC 109709</strain>
    </source>
</reference>
<name>A0A9W7CYL7_9STRA</name>
<organism evidence="2 3">
    <name type="scientific">Phytophthora fragariaefolia</name>
    <dbReference type="NCBI Taxonomy" id="1490495"/>
    <lineage>
        <taxon>Eukaryota</taxon>
        <taxon>Sar</taxon>
        <taxon>Stramenopiles</taxon>
        <taxon>Oomycota</taxon>
        <taxon>Peronosporomycetes</taxon>
        <taxon>Peronosporales</taxon>
        <taxon>Peronosporaceae</taxon>
        <taxon>Phytophthora</taxon>
    </lineage>
</organism>
<evidence type="ECO:0000313" key="2">
    <source>
        <dbReference type="EMBL" id="GMF49127.1"/>
    </source>
</evidence>
<dbReference type="OrthoDB" id="10410075at2759"/>
<protein>
    <submittedName>
        <fullName evidence="2">Unnamed protein product</fullName>
    </submittedName>
</protein>
<accession>A0A9W7CYL7</accession>
<proteinExistence type="predicted"/>
<comment type="caution">
    <text evidence="2">The sequence shown here is derived from an EMBL/GenBank/DDBJ whole genome shotgun (WGS) entry which is preliminary data.</text>
</comment>
<dbReference type="Proteomes" id="UP001165121">
    <property type="component" value="Unassembled WGS sequence"/>
</dbReference>
<keyword evidence="3" id="KW-1185">Reference proteome</keyword>
<sequence>MDVPDTDTPERDDDKREKPRCNAPLAFLEYKDVGVGLGVEVADGLEYSAQFGEPSAAPYALLTIEDQEYGTLNYPKKTGGSDPSMLEWA</sequence>
<dbReference type="EMBL" id="BSXT01002493">
    <property type="protein sequence ID" value="GMF49127.1"/>
    <property type="molecule type" value="Genomic_DNA"/>
</dbReference>
<feature type="region of interest" description="Disordered" evidence="1">
    <location>
        <begin position="1"/>
        <end position="20"/>
    </location>
</feature>
<feature type="compositionally biased region" description="Basic and acidic residues" evidence="1">
    <location>
        <begin position="8"/>
        <end position="20"/>
    </location>
</feature>
<evidence type="ECO:0000256" key="1">
    <source>
        <dbReference type="SAM" id="MobiDB-lite"/>
    </source>
</evidence>
<evidence type="ECO:0000313" key="3">
    <source>
        <dbReference type="Proteomes" id="UP001165121"/>
    </source>
</evidence>